<comment type="caution">
    <text evidence="2">The sequence shown here is derived from an EMBL/GenBank/DDBJ whole genome shotgun (WGS) entry which is preliminary data.</text>
</comment>
<dbReference type="AlphaFoldDB" id="A0A7W2LZZ8"/>
<name>A0A7W2LZZ8_9PSED</name>
<evidence type="ECO:0000313" key="2">
    <source>
        <dbReference type="EMBL" id="MBA6150188.1"/>
    </source>
</evidence>
<keyword evidence="1" id="KW-0472">Membrane</keyword>
<keyword evidence="1" id="KW-0812">Transmembrane</keyword>
<dbReference type="EMBL" id="JACGDA010000060">
    <property type="protein sequence ID" value="MBA6150188.1"/>
    <property type="molecule type" value="Genomic_DNA"/>
</dbReference>
<keyword evidence="1" id="KW-1133">Transmembrane helix</keyword>
<protein>
    <submittedName>
        <fullName evidence="2">Uncharacterized protein</fullName>
    </submittedName>
</protein>
<reference evidence="2 3" key="1">
    <citation type="submission" date="2020-07" db="EMBL/GenBank/DDBJ databases">
        <title>Diversity of carbapenemase encoding genes among Pseudomonas putida group clinical isolates in a tertiary Brazilian hospital.</title>
        <authorList>
            <person name="Alberto-Lei F."/>
            <person name="Nodari C.S."/>
            <person name="Streling A.P."/>
            <person name="Paulino J.T."/>
            <person name="Bessa-Neto F.O."/>
            <person name="Cayo R."/>
            <person name="Gales A.C."/>
        </authorList>
    </citation>
    <scope>NUCLEOTIDE SEQUENCE [LARGE SCALE GENOMIC DNA]</scope>
    <source>
        <strain evidence="2 3">11213</strain>
    </source>
</reference>
<sequence>MAKVLVIAWLVGCAAFVIGKWCMWVTDLVADWPVSGFWFLAIGPGPFILLMAVLMVRFISRIEKEKH</sequence>
<organism evidence="2 3">
    <name type="scientific">Pseudomonas juntendi</name>
    <dbReference type="NCBI Taxonomy" id="2666183"/>
    <lineage>
        <taxon>Bacteria</taxon>
        <taxon>Pseudomonadati</taxon>
        <taxon>Pseudomonadota</taxon>
        <taxon>Gammaproteobacteria</taxon>
        <taxon>Pseudomonadales</taxon>
        <taxon>Pseudomonadaceae</taxon>
        <taxon>Pseudomonas</taxon>
    </lineage>
</organism>
<proteinExistence type="predicted"/>
<feature type="transmembrane region" description="Helical" evidence="1">
    <location>
        <begin position="35"/>
        <end position="59"/>
    </location>
</feature>
<dbReference type="Proteomes" id="UP000577346">
    <property type="component" value="Unassembled WGS sequence"/>
</dbReference>
<gene>
    <name evidence="2" type="ORF">H4C15_22225</name>
</gene>
<evidence type="ECO:0000313" key="3">
    <source>
        <dbReference type="Proteomes" id="UP000577346"/>
    </source>
</evidence>
<evidence type="ECO:0000256" key="1">
    <source>
        <dbReference type="SAM" id="Phobius"/>
    </source>
</evidence>
<dbReference type="RefSeq" id="WP_182337185.1">
    <property type="nucleotide sequence ID" value="NZ_JACGDA010000060.1"/>
</dbReference>
<accession>A0A7W2LZZ8</accession>